<evidence type="ECO:0000313" key="2">
    <source>
        <dbReference type="Proteomes" id="UP000326396"/>
    </source>
</evidence>
<name>A0A5N6PGG7_9ASTR</name>
<dbReference type="Proteomes" id="UP000326396">
    <property type="component" value="Linkage Group LG12"/>
</dbReference>
<gene>
    <name evidence="1" type="ORF">E3N88_08525</name>
</gene>
<organism evidence="1 2">
    <name type="scientific">Mikania micrantha</name>
    <name type="common">bitter vine</name>
    <dbReference type="NCBI Taxonomy" id="192012"/>
    <lineage>
        <taxon>Eukaryota</taxon>
        <taxon>Viridiplantae</taxon>
        <taxon>Streptophyta</taxon>
        <taxon>Embryophyta</taxon>
        <taxon>Tracheophyta</taxon>
        <taxon>Spermatophyta</taxon>
        <taxon>Magnoliopsida</taxon>
        <taxon>eudicotyledons</taxon>
        <taxon>Gunneridae</taxon>
        <taxon>Pentapetalae</taxon>
        <taxon>asterids</taxon>
        <taxon>campanulids</taxon>
        <taxon>Asterales</taxon>
        <taxon>Asteraceae</taxon>
        <taxon>Asteroideae</taxon>
        <taxon>Heliantheae alliance</taxon>
        <taxon>Eupatorieae</taxon>
        <taxon>Mikania</taxon>
    </lineage>
</organism>
<sequence>MLTSRETMIVTDRNAKIGSKLRNWAYWAQPRPIAVCDGHPNGPSRYAKPRRENLNSPNPIADELVFNLTMYVEYALMG</sequence>
<keyword evidence="2" id="KW-1185">Reference proteome</keyword>
<reference evidence="1 2" key="1">
    <citation type="submission" date="2019-05" db="EMBL/GenBank/DDBJ databases">
        <title>Mikania micrantha, genome provides insights into the molecular mechanism of rapid growth.</title>
        <authorList>
            <person name="Liu B."/>
        </authorList>
    </citation>
    <scope>NUCLEOTIDE SEQUENCE [LARGE SCALE GENOMIC DNA]</scope>
    <source>
        <strain evidence="1">NLD-2019</strain>
        <tissue evidence="1">Leaf</tissue>
    </source>
</reference>
<dbReference type="EMBL" id="SZYD01000004">
    <property type="protein sequence ID" value="KAD6453819.1"/>
    <property type="molecule type" value="Genomic_DNA"/>
</dbReference>
<comment type="caution">
    <text evidence="1">The sequence shown here is derived from an EMBL/GenBank/DDBJ whole genome shotgun (WGS) entry which is preliminary data.</text>
</comment>
<protein>
    <submittedName>
        <fullName evidence="1">Uncharacterized protein</fullName>
    </submittedName>
</protein>
<proteinExistence type="predicted"/>
<accession>A0A5N6PGG7</accession>
<evidence type="ECO:0000313" key="1">
    <source>
        <dbReference type="EMBL" id="KAD6453819.1"/>
    </source>
</evidence>
<dbReference type="AlphaFoldDB" id="A0A5N6PGG7"/>